<comment type="caution">
    <text evidence="2">The sequence shown here is derived from an EMBL/GenBank/DDBJ whole genome shotgun (WGS) entry which is preliminary data.</text>
</comment>
<feature type="region of interest" description="Disordered" evidence="1">
    <location>
        <begin position="52"/>
        <end position="136"/>
    </location>
</feature>
<protein>
    <submittedName>
        <fullName evidence="2">Uncharacterized protein</fullName>
    </submittedName>
</protein>
<dbReference type="RefSeq" id="WP_150720613.1">
    <property type="nucleotide sequence ID" value="NZ_CABPRV010000003.1"/>
</dbReference>
<sequence>MPKISEPPIHYVQPAGMGYATRAKAMHLNMRLTQALEKVRQLKAEQAALMLALDNPKESPPTSPTLEKRKDFIGDMVSCEPSGKSENSDAPACALQSAPSSPLSPQPPGLRANAMRKILRDSNGAHDTAKKSPTAH</sequence>
<proteinExistence type="predicted"/>
<evidence type="ECO:0000256" key="1">
    <source>
        <dbReference type="SAM" id="MobiDB-lite"/>
    </source>
</evidence>
<reference evidence="2 3" key="1">
    <citation type="submission" date="2019-08" db="EMBL/GenBank/DDBJ databases">
        <authorList>
            <person name="Peeters C."/>
        </authorList>
    </citation>
    <scope>NUCLEOTIDE SEQUENCE [LARGE SCALE GENOMIC DNA]</scope>
    <source>
        <strain evidence="2 3">LMG 20602</strain>
    </source>
</reference>
<evidence type="ECO:0000313" key="2">
    <source>
        <dbReference type="EMBL" id="VVD86793.1"/>
    </source>
</evidence>
<dbReference type="EMBL" id="CABPRV010000003">
    <property type="protein sequence ID" value="VVD86793.1"/>
    <property type="molecule type" value="Genomic_DNA"/>
</dbReference>
<organism evidence="2 3">
    <name type="scientific">Pandoraea capi</name>
    <dbReference type="NCBI Taxonomy" id="2508286"/>
    <lineage>
        <taxon>Bacteria</taxon>
        <taxon>Pseudomonadati</taxon>
        <taxon>Pseudomonadota</taxon>
        <taxon>Betaproteobacteria</taxon>
        <taxon>Burkholderiales</taxon>
        <taxon>Burkholderiaceae</taxon>
        <taxon>Pandoraea</taxon>
    </lineage>
</organism>
<gene>
    <name evidence="2" type="ORF">PCA20602_01408</name>
</gene>
<accession>A0ABY6VTG0</accession>
<feature type="compositionally biased region" description="Low complexity" evidence="1">
    <location>
        <begin position="90"/>
        <end position="101"/>
    </location>
</feature>
<feature type="compositionally biased region" description="Basic and acidic residues" evidence="1">
    <location>
        <begin position="118"/>
        <end position="130"/>
    </location>
</feature>
<dbReference type="Proteomes" id="UP000366065">
    <property type="component" value="Unassembled WGS sequence"/>
</dbReference>
<keyword evidence="3" id="KW-1185">Reference proteome</keyword>
<evidence type="ECO:0000313" key="3">
    <source>
        <dbReference type="Proteomes" id="UP000366065"/>
    </source>
</evidence>
<name>A0ABY6VTG0_9BURK</name>